<dbReference type="AlphaFoldDB" id="A0AAV2IN70"/>
<dbReference type="PROSITE" id="PS50234">
    <property type="entry name" value="VWFA"/>
    <property type="match status" value="1"/>
</dbReference>
<proteinExistence type="predicted"/>
<dbReference type="PANTHER" id="PTHR24020:SF87">
    <property type="entry name" value="COLLAGEN ALPHA-1(VI) CHAIN-LIKE"/>
    <property type="match status" value="1"/>
</dbReference>
<dbReference type="Pfam" id="PF00092">
    <property type="entry name" value="VWA"/>
    <property type="match status" value="2"/>
</dbReference>
<evidence type="ECO:0000313" key="3">
    <source>
        <dbReference type="Proteomes" id="UP001497497"/>
    </source>
</evidence>
<feature type="non-terminal residue" evidence="2">
    <location>
        <position position="401"/>
    </location>
</feature>
<dbReference type="Proteomes" id="UP001497497">
    <property type="component" value="Unassembled WGS sequence"/>
</dbReference>
<evidence type="ECO:0000313" key="2">
    <source>
        <dbReference type="EMBL" id="CAL1548088.1"/>
    </source>
</evidence>
<dbReference type="CDD" id="cd01450">
    <property type="entry name" value="vWFA_subfamily_ECM"/>
    <property type="match status" value="1"/>
</dbReference>
<dbReference type="SUPFAM" id="SSF53300">
    <property type="entry name" value="vWA-like"/>
    <property type="match status" value="2"/>
</dbReference>
<gene>
    <name evidence="2" type="ORF">GSLYS_00021405001</name>
</gene>
<dbReference type="EMBL" id="CAXITT010001169">
    <property type="protein sequence ID" value="CAL1548088.1"/>
    <property type="molecule type" value="Genomic_DNA"/>
</dbReference>
<name>A0AAV2IN70_LYMST</name>
<dbReference type="SMART" id="SM00327">
    <property type="entry name" value="VWA"/>
    <property type="match status" value="1"/>
</dbReference>
<dbReference type="Gene3D" id="3.40.50.410">
    <property type="entry name" value="von Willebrand factor, type A domain"/>
    <property type="match status" value="2"/>
</dbReference>
<keyword evidence="3" id="KW-1185">Reference proteome</keyword>
<dbReference type="InterPro" id="IPR050525">
    <property type="entry name" value="ECM_Assembly_Org"/>
</dbReference>
<comment type="caution">
    <text evidence="2">The sequence shown here is derived from an EMBL/GenBank/DDBJ whole genome shotgun (WGS) entry which is preliminary data.</text>
</comment>
<dbReference type="PANTHER" id="PTHR24020">
    <property type="entry name" value="COLLAGEN ALPHA"/>
    <property type="match status" value="1"/>
</dbReference>
<accession>A0AAV2IN70</accession>
<protein>
    <recommendedName>
        <fullName evidence="1">VWFA domain-containing protein</fullName>
    </recommendedName>
</protein>
<feature type="domain" description="VWFA" evidence="1">
    <location>
        <begin position="32"/>
        <end position="209"/>
    </location>
</feature>
<sequence>NSEDLKLFGVKRRETVVDEGSHFLVCEQEPLELGIVLDSSSSISRKDFQTGISFLQEFLQQFEIGPGPKDVRVSIITYGKGIYPYDAFNLTTYNSKQDVITAIGRVPHRAGLYTDTGLAIKYMHEAQLIDGVVRPEAEKIGLVITDGNSQIWRVTKQEAEKARADNITMFAIGVGVGIRDSELLNIAGDESRVTKVNNYDSLANIKESLAHKTCISESCDDVCQLRLPTACGVKDPADIYFVFSPSQLGPDATAWTTSFISKTIDAEDLNDGFRYGVVSGSCPDDAGFDLNAYDNVDDIRARIRSYEERKLPSLVQRLASDGYTAAKGARADARKVAVIVASKDKKLADLKEEVKRLVADGVKVFIADPTGEGISIEGATTLTERSAGQQSDLLVAALCPS</sequence>
<organism evidence="2 3">
    <name type="scientific">Lymnaea stagnalis</name>
    <name type="common">Great pond snail</name>
    <name type="synonym">Helix stagnalis</name>
    <dbReference type="NCBI Taxonomy" id="6523"/>
    <lineage>
        <taxon>Eukaryota</taxon>
        <taxon>Metazoa</taxon>
        <taxon>Spiralia</taxon>
        <taxon>Lophotrochozoa</taxon>
        <taxon>Mollusca</taxon>
        <taxon>Gastropoda</taxon>
        <taxon>Heterobranchia</taxon>
        <taxon>Euthyneura</taxon>
        <taxon>Panpulmonata</taxon>
        <taxon>Hygrophila</taxon>
        <taxon>Lymnaeoidea</taxon>
        <taxon>Lymnaeidae</taxon>
        <taxon>Lymnaea</taxon>
    </lineage>
</organism>
<evidence type="ECO:0000259" key="1">
    <source>
        <dbReference type="PROSITE" id="PS50234"/>
    </source>
</evidence>
<reference evidence="2 3" key="1">
    <citation type="submission" date="2024-04" db="EMBL/GenBank/DDBJ databases">
        <authorList>
            <consortium name="Genoscope - CEA"/>
            <person name="William W."/>
        </authorList>
    </citation>
    <scope>NUCLEOTIDE SEQUENCE [LARGE SCALE GENOMIC DNA]</scope>
</reference>
<dbReference type="InterPro" id="IPR002035">
    <property type="entry name" value="VWF_A"/>
</dbReference>
<dbReference type="InterPro" id="IPR036465">
    <property type="entry name" value="vWFA_dom_sf"/>
</dbReference>
<feature type="non-terminal residue" evidence="2">
    <location>
        <position position="1"/>
    </location>
</feature>